<comment type="function">
    <text evidence="5">Activates KDO (a required 8-carbon sugar) for incorporation into bacterial lipopolysaccharide in Gram-negative bacteria.</text>
</comment>
<comment type="similarity">
    <text evidence="5">Belongs to the KdsB family.</text>
</comment>
<keyword evidence="4 5" id="KW-0448">Lipopolysaccharide biosynthesis</keyword>
<sequence length="249" mass="27792">MKKLVKVVIPARFGSTRLPGKPLLQLCGKPIFWHVFQRVVEAGVRPEDIVVATDDERIFSEATKRTIPSIMTAKTHVSGTDRLNEVASKLGWSDDTLVINVQGDEPLIPSQLIQKLIIFTSEKPQFDITTAVSPIQSIDDVLSASIVKVAMGENGRAVYFSRSPIPFNRDRPKSIESVYRHIGIYAYSVKTLRQFCNYPESALEQMEKLEQLRALSNGLSIGATVVQQVPPHGIDTEQDYINLKLIMES</sequence>
<evidence type="ECO:0000256" key="5">
    <source>
        <dbReference type="HAMAP-Rule" id="MF_00057"/>
    </source>
</evidence>
<dbReference type="InterPro" id="IPR029044">
    <property type="entry name" value="Nucleotide-diphossugar_trans"/>
</dbReference>
<keyword evidence="2 5" id="KW-0808">Transferase</keyword>
<evidence type="ECO:0000256" key="1">
    <source>
        <dbReference type="ARBA" id="ARBA00004370"/>
    </source>
</evidence>
<dbReference type="PANTHER" id="PTHR42866">
    <property type="entry name" value="3-DEOXY-MANNO-OCTULOSONATE CYTIDYLYLTRANSFERASE"/>
    <property type="match status" value="1"/>
</dbReference>
<dbReference type="NCBIfam" id="NF009905">
    <property type="entry name" value="PRK13368.1"/>
    <property type="match status" value="1"/>
</dbReference>
<dbReference type="GO" id="GO:0005829">
    <property type="term" value="C:cytosol"/>
    <property type="evidence" value="ECO:0007669"/>
    <property type="project" value="TreeGrafter"/>
</dbReference>
<reference evidence="7" key="1">
    <citation type="submission" date="2016-12" db="EMBL/GenBank/DDBJ databases">
        <title>Comparative genomic analysis reveals the diversity, evolution, and environmental adaptation strategies of the genus Vibrio.</title>
        <authorList>
            <person name="Lin H."/>
            <person name="Wang X."/>
            <person name="Zhang X.-H."/>
        </authorList>
    </citation>
    <scope>NUCLEOTIDE SEQUENCE [LARGE SCALE GENOMIC DNA]</scope>
    <source>
        <strain evidence="7">QT6D1</strain>
    </source>
</reference>
<dbReference type="GO" id="GO:0008690">
    <property type="term" value="F:3-deoxy-manno-octulosonate cytidylyltransferase activity"/>
    <property type="evidence" value="ECO:0007669"/>
    <property type="project" value="UniProtKB-UniRule"/>
</dbReference>
<dbReference type="Proteomes" id="UP000197092">
    <property type="component" value="Chromosome 1"/>
</dbReference>
<dbReference type="PANTHER" id="PTHR42866:SF2">
    <property type="entry name" value="3-DEOXY-MANNO-OCTULOSONATE CYTIDYLYLTRANSFERASE, MITOCHONDRIAL"/>
    <property type="match status" value="1"/>
</dbReference>
<dbReference type="GO" id="GO:0033468">
    <property type="term" value="P:CMP-keto-3-deoxy-D-manno-octulosonic acid biosynthetic process"/>
    <property type="evidence" value="ECO:0007669"/>
    <property type="project" value="UniProtKB-UniRule"/>
</dbReference>
<dbReference type="KEGG" id="vsh:BSZ05_05140"/>
<organism evidence="6 7">
    <name type="scientific">Vibrio mediterranei</name>
    <dbReference type="NCBI Taxonomy" id="689"/>
    <lineage>
        <taxon>Bacteria</taxon>
        <taxon>Pseudomonadati</taxon>
        <taxon>Pseudomonadota</taxon>
        <taxon>Gammaproteobacteria</taxon>
        <taxon>Vibrionales</taxon>
        <taxon>Vibrionaceae</taxon>
        <taxon>Vibrio</taxon>
    </lineage>
</organism>
<dbReference type="HAMAP" id="MF_00057">
    <property type="entry name" value="KdsB"/>
    <property type="match status" value="1"/>
</dbReference>
<keyword evidence="5" id="KW-0963">Cytoplasm</keyword>
<accession>A0AAN1FEU6</accession>
<comment type="pathway">
    <text evidence="5">Nucleotide-sugar biosynthesis; CMP-3-deoxy-D-manno-octulosonate biosynthesis; CMP-3-deoxy-D-manno-octulosonate from 3-deoxy-D-manno-octulosonate and CTP: step 1/1.</text>
</comment>
<evidence type="ECO:0000256" key="2">
    <source>
        <dbReference type="ARBA" id="ARBA00022679"/>
    </source>
</evidence>
<proteinExistence type="inferred from homology"/>
<dbReference type="InterPro" id="IPR003329">
    <property type="entry name" value="Cytidylyl_trans"/>
</dbReference>
<dbReference type="Gene3D" id="3.90.550.10">
    <property type="entry name" value="Spore Coat Polysaccharide Biosynthesis Protein SpsA, Chain A"/>
    <property type="match status" value="1"/>
</dbReference>
<keyword evidence="3 5" id="KW-0548">Nucleotidyltransferase</keyword>
<evidence type="ECO:0000313" key="7">
    <source>
        <dbReference type="Proteomes" id="UP000197092"/>
    </source>
</evidence>
<gene>
    <name evidence="5" type="primary">kdsB</name>
    <name evidence="6" type="ORF">BSZ05_05140</name>
</gene>
<dbReference type="CDD" id="cd02517">
    <property type="entry name" value="CMP-KDO-Synthetase"/>
    <property type="match status" value="1"/>
</dbReference>
<evidence type="ECO:0000313" key="6">
    <source>
        <dbReference type="EMBL" id="ASI89240.1"/>
    </source>
</evidence>
<dbReference type="NCBIfam" id="TIGR00466">
    <property type="entry name" value="kdsB"/>
    <property type="match status" value="1"/>
</dbReference>
<dbReference type="EC" id="2.7.7.38" evidence="5"/>
<dbReference type="GO" id="GO:0016020">
    <property type="term" value="C:membrane"/>
    <property type="evidence" value="ECO:0007669"/>
    <property type="project" value="UniProtKB-SubCell"/>
</dbReference>
<evidence type="ECO:0000256" key="3">
    <source>
        <dbReference type="ARBA" id="ARBA00022695"/>
    </source>
</evidence>
<dbReference type="RefSeq" id="WP_088876354.1">
    <property type="nucleotide sequence ID" value="NZ_CP018308.1"/>
</dbReference>
<dbReference type="NCBIfam" id="NF003952">
    <property type="entry name" value="PRK05450.1-5"/>
    <property type="match status" value="1"/>
</dbReference>
<dbReference type="SUPFAM" id="SSF53448">
    <property type="entry name" value="Nucleotide-diphospho-sugar transferases"/>
    <property type="match status" value="1"/>
</dbReference>
<evidence type="ECO:0000256" key="4">
    <source>
        <dbReference type="ARBA" id="ARBA00022985"/>
    </source>
</evidence>
<dbReference type="AlphaFoldDB" id="A0AAN1FEU6"/>
<dbReference type="EMBL" id="CP018308">
    <property type="protein sequence ID" value="ASI89240.1"/>
    <property type="molecule type" value="Genomic_DNA"/>
</dbReference>
<name>A0AAN1FEU6_9VIBR</name>
<comment type="catalytic activity">
    <reaction evidence="5">
        <text>3-deoxy-alpha-D-manno-oct-2-ulosonate + CTP = CMP-3-deoxy-beta-D-manno-octulosonate + diphosphate</text>
        <dbReference type="Rhea" id="RHEA:23448"/>
        <dbReference type="ChEBI" id="CHEBI:33019"/>
        <dbReference type="ChEBI" id="CHEBI:37563"/>
        <dbReference type="ChEBI" id="CHEBI:85986"/>
        <dbReference type="ChEBI" id="CHEBI:85987"/>
        <dbReference type="EC" id="2.7.7.38"/>
    </reaction>
</comment>
<dbReference type="GO" id="GO:0009103">
    <property type="term" value="P:lipopolysaccharide biosynthetic process"/>
    <property type="evidence" value="ECO:0007669"/>
    <property type="project" value="UniProtKB-UniRule"/>
</dbReference>
<dbReference type="InterPro" id="IPR004528">
    <property type="entry name" value="KdsB"/>
</dbReference>
<dbReference type="FunFam" id="3.90.550.10:FF:000011">
    <property type="entry name" value="3-deoxy-manno-octulosonate cytidylyltransferase"/>
    <property type="match status" value="1"/>
</dbReference>
<protein>
    <recommendedName>
        <fullName evidence="5">3-deoxy-manno-octulosonate cytidylyltransferase</fullName>
        <ecNumber evidence="5">2.7.7.38</ecNumber>
    </recommendedName>
    <alternativeName>
        <fullName evidence="5">CMP-2-keto-3-deoxyoctulosonic acid synthase</fullName>
        <shortName evidence="5">CKS</shortName>
        <shortName evidence="5">CMP-KDO synthase</shortName>
    </alternativeName>
</protein>
<dbReference type="Pfam" id="PF02348">
    <property type="entry name" value="CTP_transf_3"/>
    <property type="match status" value="1"/>
</dbReference>
<comment type="subcellular location">
    <subcellularLocation>
        <location evidence="5">Cytoplasm</location>
    </subcellularLocation>
    <subcellularLocation>
        <location evidence="1">Membrane</location>
    </subcellularLocation>
</comment>